<protein>
    <submittedName>
        <fullName evidence="1">Lipopolysaccharide biosynthesis protein</fullName>
    </submittedName>
</protein>
<proteinExistence type="predicted"/>
<accession>A0A852STN2</accession>
<dbReference type="EMBL" id="JACCBM010000001">
    <property type="protein sequence ID" value="NYD72356.1"/>
    <property type="molecule type" value="Genomic_DNA"/>
</dbReference>
<organism evidence="1 2">
    <name type="scientific">Herbiconiux flava</name>
    <dbReference type="NCBI Taxonomy" id="881268"/>
    <lineage>
        <taxon>Bacteria</taxon>
        <taxon>Bacillati</taxon>
        <taxon>Actinomycetota</taxon>
        <taxon>Actinomycetes</taxon>
        <taxon>Micrococcales</taxon>
        <taxon>Microbacteriaceae</taxon>
        <taxon>Herbiconiux</taxon>
    </lineage>
</organism>
<comment type="caution">
    <text evidence="1">The sequence shown here is derived from an EMBL/GenBank/DDBJ whole genome shotgun (WGS) entry which is preliminary data.</text>
</comment>
<sequence length="269" mass="30320">MSTRVLDKVLPLTVVESSKRRLPATDRVAVVASYGTSSTVSLSLSWMVARLEEAGYEVVVVRASDDHAPLDWSRGPANDAIVVRKPNIGYDFGSWATGLELFPEIRRKPYVLLTNDSLVGPFASLAPMVEDFETSFFDVWGGTWTSQYMQHLQSFLMGFKGGVLDDPTLRHFWQNLPEQPTKFDIIDKYELGLSRLLYGEGYVSGAWFDYELVVQYTQNPTIQGWKGLLEHGFPFVKRELVTNPGIVGDAFEVPAVIERMFGEDPRDWV</sequence>
<keyword evidence="2" id="KW-1185">Reference proteome</keyword>
<dbReference type="AlphaFoldDB" id="A0A852STN2"/>
<dbReference type="RefSeq" id="WP_179549135.1">
    <property type="nucleotide sequence ID" value="NZ_BSEW01000002.1"/>
</dbReference>
<name>A0A852STN2_9MICO</name>
<evidence type="ECO:0000313" key="2">
    <source>
        <dbReference type="Proteomes" id="UP000549913"/>
    </source>
</evidence>
<gene>
    <name evidence="1" type="ORF">BJ984_003514</name>
</gene>
<dbReference type="Pfam" id="PF05045">
    <property type="entry name" value="RgpF"/>
    <property type="match status" value="1"/>
</dbReference>
<evidence type="ECO:0000313" key="1">
    <source>
        <dbReference type="EMBL" id="NYD72356.1"/>
    </source>
</evidence>
<dbReference type="InterPro" id="IPR007739">
    <property type="entry name" value="RgpF"/>
</dbReference>
<dbReference type="Proteomes" id="UP000549913">
    <property type="component" value="Unassembled WGS sequence"/>
</dbReference>
<reference evidence="1 2" key="1">
    <citation type="submission" date="2020-07" db="EMBL/GenBank/DDBJ databases">
        <title>Sequencing the genomes of 1000 actinobacteria strains.</title>
        <authorList>
            <person name="Klenk H.-P."/>
        </authorList>
    </citation>
    <scope>NUCLEOTIDE SEQUENCE [LARGE SCALE GENOMIC DNA]</scope>
    <source>
        <strain evidence="1 2">DSM 26474</strain>
    </source>
</reference>